<evidence type="ECO:0000256" key="7">
    <source>
        <dbReference type="ARBA" id="ARBA00022692"/>
    </source>
</evidence>
<dbReference type="GO" id="GO:0009486">
    <property type="term" value="F:cytochrome bo3 ubiquinol oxidase activity"/>
    <property type="evidence" value="ECO:0007669"/>
    <property type="project" value="InterPro"/>
</dbReference>
<evidence type="ECO:0000256" key="5">
    <source>
        <dbReference type="ARBA" id="ARBA00022448"/>
    </source>
</evidence>
<comment type="subcellular location">
    <subcellularLocation>
        <location evidence="1">Cell membrane</location>
        <topology evidence="1">Multi-pass membrane protein</topology>
    </subcellularLocation>
</comment>
<dbReference type="GO" id="GO:0019646">
    <property type="term" value="P:aerobic electron transport chain"/>
    <property type="evidence" value="ECO:0007669"/>
    <property type="project" value="TreeGrafter"/>
</dbReference>
<feature type="transmembrane region" description="Helical" evidence="17">
    <location>
        <begin position="21"/>
        <end position="42"/>
    </location>
</feature>
<dbReference type="PANTHER" id="PTHR36835">
    <property type="entry name" value="CYTOCHROME BO(3) UBIQUINOL OXIDASE SUBUNIT 4"/>
    <property type="match status" value="1"/>
</dbReference>
<feature type="transmembrane region" description="Helical" evidence="17">
    <location>
        <begin position="81"/>
        <end position="102"/>
    </location>
</feature>
<keyword evidence="6" id="KW-1003">Cell membrane</keyword>
<accession>A0A1V2JYK8</accession>
<evidence type="ECO:0000256" key="2">
    <source>
        <dbReference type="ARBA" id="ARBA00008079"/>
    </source>
</evidence>
<evidence type="ECO:0000256" key="13">
    <source>
        <dbReference type="ARBA" id="ARBA00030071"/>
    </source>
</evidence>
<comment type="caution">
    <text evidence="18">The sequence shown here is derived from an EMBL/GenBank/DDBJ whole genome shotgun (WGS) entry which is preliminary data.</text>
</comment>
<keyword evidence="7 17" id="KW-0812">Transmembrane</keyword>
<evidence type="ECO:0000256" key="1">
    <source>
        <dbReference type="ARBA" id="ARBA00004651"/>
    </source>
</evidence>
<keyword evidence="11 17" id="KW-0472">Membrane</keyword>
<dbReference type="PANTHER" id="PTHR36835:SF1">
    <property type="entry name" value="CYTOCHROME BO(3) UBIQUINOL OXIDASE SUBUNIT 4"/>
    <property type="match status" value="1"/>
</dbReference>
<dbReference type="EMBL" id="MNPW01000020">
    <property type="protein sequence ID" value="ONH49926.1"/>
    <property type="molecule type" value="Genomic_DNA"/>
</dbReference>
<evidence type="ECO:0000256" key="3">
    <source>
        <dbReference type="ARBA" id="ARBA00011700"/>
    </source>
</evidence>
<evidence type="ECO:0000256" key="4">
    <source>
        <dbReference type="ARBA" id="ARBA00014689"/>
    </source>
</evidence>
<reference evidence="18 19" key="1">
    <citation type="submission" date="2016-10" db="EMBL/GenBank/DDBJ databases">
        <title>Pseudomonas lactis sp. nov. and Pseudomonas paralactis sp. nov., isolated from bovine raw milk.</title>
        <authorList>
            <person name="Von Neubeck M."/>
            <person name="Huptas C."/>
            <person name="Glueck C."/>
            <person name="Krewinkel M."/>
            <person name="Stoeckel M."/>
            <person name="Stressler T."/>
            <person name="Fischer L."/>
            <person name="Hinrichs J."/>
            <person name="Scherer S."/>
            <person name="Wenning M."/>
        </authorList>
    </citation>
    <scope>NUCLEOTIDE SEQUENCE [LARGE SCALE GENOMIC DNA]</scope>
    <source>
        <strain evidence="18 19">DSM 17516</strain>
    </source>
</reference>
<gene>
    <name evidence="18" type="ORF">BLL36_27765</name>
</gene>
<dbReference type="InterPro" id="IPR005171">
    <property type="entry name" value="Cyt_c_oxidase_su4_prok"/>
</dbReference>
<evidence type="ECO:0000256" key="17">
    <source>
        <dbReference type="SAM" id="Phobius"/>
    </source>
</evidence>
<dbReference type="InterPro" id="IPR014210">
    <property type="entry name" value="Cyt_o_ubiqinol_oxidase_su4"/>
</dbReference>
<dbReference type="Proteomes" id="UP000189295">
    <property type="component" value="Unassembled WGS sequence"/>
</dbReference>
<evidence type="ECO:0000313" key="18">
    <source>
        <dbReference type="EMBL" id="ONH49926.1"/>
    </source>
</evidence>
<evidence type="ECO:0000313" key="19">
    <source>
        <dbReference type="Proteomes" id="UP000189295"/>
    </source>
</evidence>
<evidence type="ECO:0000256" key="9">
    <source>
        <dbReference type="ARBA" id="ARBA00022989"/>
    </source>
</evidence>
<evidence type="ECO:0000256" key="14">
    <source>
        <dbReference type="ARBA" id="ARBA00030211"/>
    </source>
</evidence>
<dbReference type="RefSeq" id="WP_076954911.1">
    <property type="nucleotide sequence ID" value="NZ_MNPW01000020.1"/>
</dbReference>
<dbReference type="InterPro" id="IPR050968">
    <property type="entry name" value="Cytochrome_c_oxidase_bac_sub4"/>
</dbReference>
<evidence type="ECO:0000256" key="16">
    <source>
        <dbReference type="ARBA" id="ARBA00032185"/>
    </source>
</evidence>
<evidence type="ECO:0000256" key="10">
    <source>
        <dbReference type="ARBA" id="ARBA00023002"/>
    </source>
</evidence>
<dbReference type="GO" id="GO:0009319">
    <property type="term" value="C:cytochrome o ubiquinol oxidase complex"/>
    <property type="evidence" value="ECO:0007669"/>
    <property type="project" value="TreeGrafter"/>
</dbReference>
<evidence type="ECO:0000256" key="8">
    <source>
        <dbReference type="ARBA" id="ARBA00022982"/>
    </source>
</evidence>
<proteinExistence type="inferred from homology"/>
<organism evidence="18 19">
    <name type="scientific">Pseudomonas cedrina subsp. cedrina</name>
    <dbReference type="NCBI Taxonomy" id="76762"/>
    <lineage>
        <taxon>Bacteria</taxon>
        <taxon>Pseudomonadati</taxon>
        <taxon>Pseudomonadota</taxon>
        <taxon>Gammaproteobacteria</taxon>
        <taxon>Pseudomonadales</taxon>
        <taxon>Pseudomonadaceae</taxon>
        <taxon>Pseudomonas</taxon>
    </lineage>
</organism>
<sequence length="112" mass="12392">MYKQSSIHSSAGSSHGSSRSYLVGFLLSVLLTLIPFALVMFPSLPRTVTAWLVVALGVIQIVVHLKFFLHLDTAEEQRWNLVALIFSAVIILLLVGLSLWIMGSIHHNMLAH</sequence>
<dbReference type="NCBIfam" id="TIGR02847">
    <property type="entry name" value="CyoD"/>
    <property type="match status" value="1"/>
</dbReference>
<keyword evidence="9 17" id="KW-1133">Transmembrane helix</keyword>
<dbReference type="GO" id="GO:0015078">
    <property type="term" value="F:proton transmembrane transporter activity"/>
    <property type="evidence" value="ECO:0007669"/>
    <property type="project" value="TreeGrafter"/>
</dbReference>
<dbReference type="AlphaFoldDB" id="A0A1V2JYK8"/>
<evidence type="ECO:0000256" key="11">
    <source>
        <dbReference type="ARBA" id="ARBA00023136"/>
    </source>
</evidence>
<evidence type="ECO:0000256" key="15">
    <source>
        <dbReference type="ARBA" id="ARBA00031887"/>
    </source>
</evidence>
<dbReference type="GO" id="GO:0015990">
    <property type="term" value="P:electron transport coupled proton transport"/>
    <property type="evidence" value="ECO:0007669"/>
    <property type="project" value="InterPro"/>
</dbReference>
<dbReference type="GO" id="GO:0005886">
    <property type="term" value="C:plasma membrane"/>
    <property type="evidence" value="ECO:0007669"/>
    <property type="project" value="UniProtKB-SubCell"/>
</dbReference>
<evidence type="ECO:0000256" key="12">
    <source>
        <dbReference type="ARBA" id="ARBA00025694"/>
    </source>
</evidence>
<dbReference type="OrthoDB" id="2375888at2"/>
<comment type="function">
    <text evidence="12">Cytochrome bo(3) ubiquinol terminal oxidase is the component of the aerobic respiratory chain of E.coli that predominates when cells are grown at high aeration. Has proton pump activity across the membrane in addition to electron transfer, pumping 2 protons/electron.</text>
</comment>
<evidence type="ECO:0000256" key="6">
    <source>
        <dbReference type="ARBA" id="ARBA00022475"/>
    </source>
</evidence>
<feature type="transmembrane region" description="Helical" evidence="17">
    <location>
        <begin position="48"/>
        <end position="69"/>
    </location>
</feature>
<comment type="similarity">
    <text evidence="2">Belongs to the cytochrome c oxidase bacterial subunit 4 family.</text>
</comment>
<keyword evidence="10" id="KW-0560">Oxidoreductase</keyword>
<keyword evidence="5" id="KW-0813">Transport</keyword>
<dbReference type="Pfam" id="PF03626">
    <property type="entry name" value="COX4_pro"/>
    <property type="match status" value="1"/>
</dbReference>
<protein>
    <recommendedName>
        <fullName evidence="4">Cytochrome bo(3) ubiquinol oxidase subunit 4</fullName>
    </recommendedName>
    <alternativeName>
        <fullName evidence="16">Cytochrome o ubiquinol oxidase subunit 4</fullName>
    </alternativeName>
    <alternativeName>
        <fullName evidence="13">Oxidase bo(3) subunit 4</fullName>
    </alternativeName>
    <alternativeName>
        <fullName evidence="14">Ubiquinol oxidase polypeptide IV</fullName>
    </alternativeName>
    <alternativeName>
        <fullName evidence="15">Ubiquinol oxidase subunit 4</fullName>
    </alternativeName>
</protein>
<keyword evidence="8" id="KW-0249">Electron transport</keyword>
<comment type="subunit">
    <text evidence="3">Heterooctamer of two A chains, two B chains, two C chains and two D chains.</text>
</comment>
<name>A0A1V2JYK8_PSECE</name>